<protein>
    <submittedName>
        <fullName evidence="2">Uncharacterized protein</fullName>
    </submittedName>
</protein>
<dbReference type="KEGG" id="lgi:LOTGIDRAFT_163523"/>
<name>V4A2T7_LOTGI</name>
<dbReference type="EMBL" id="KB202284">
    <property type="protein sequence ID" value="ESO91007.1"/>
    <property type="molecule type" value="Genomic_DNA"/>
</dbReference>
<reference evidence="2 3" key="1">
    <citation type="journal article" date="2013" name="Nature">
        <title>Insights into bilaterian evolution from three spiralian genomes.</title>
        <authorList>
            <person name="Simakov O."/>
            <person name="Marletaz F."/>
            <person name="Cho S.J."/>
            <person name="Edsinger-Gonzales E."/>
            <person name="Havlak P."/>
            <person name="Hellsten U."/>
            <person name="Kuo D.H."/>
            <person name="Larsson T."/>
            <person name="Lv J."/>
            <person name="Arendt D."/>
            <person name="Savage R."/>
            <person name="Osoegawa K."/>
            <person name="de Jong P."/>
            <person name="Grimwood J."/>
            <person name="Chapman J.A."/>
            <person name="Shapiro H."/>
            <person name="Aerts A."/>
            <person name="Otillar R.P."/>
            <person name="Terry A.Y."/>
            <person name="Boore J.L."/>
            <person name="Grigoriev I.V."/>
            <person name="Lindberg D.R."/>
            <person name="Seaver E.C."/>
            <person name="Weisblat D.A."/>
            <person name="Putnam N.H."/>
            <person name="Rokhsar D.S."/>
        </authorList>
    </citation>
    <scope>NUCLEOTIDE SEQUENCE [LARGE SCALE GENOMIC DNA]</scope>
</reference>
<feature type="compositionally biased region" description="Polar residues" evidence="1">
    <location>
        <begin position="33"/>
        <end position="49"/>
    </location>
</feature>
<organism evidence="2 3">
    <name type="scientific">Lottia gigantea</name>
    <name type="common">Giant owl limpet</name>
    <dbReference type="NCBI Taxonomy" id="225164"/>
    <lineage>
        <taxon>Eukaryota</taxon>
        <taxon>Metazoa</taxon>
        <taxon>Spiralia</taxon>
        <taxon>Lophotrochozoa</taxon>
        <taxon>Mollusca</taxon>
        <taxon>Gastropoda</taxon>
        <taxon>Patellogastropoda</taxon>
        <taxon>Lottioidea</taxon>
        <taxon>Lottiidae</taxon>
        <taxon>Lottia</taxon>
    </lineage>
</organism>
<evidence type="ECO:0000313" key="3">
    <source>
        <dbReference type="Proteomes" id="UP000030746"/>
    </source>
</evidence>
<proteinExistence type="predicted"/>
<accession>V4A2T7</accession>
<sequence>MAWINSRLPASSDVPEVGIFRKSPAETMRDFARSQQVDETQDYKTSSFSDLPKHHVNQAGDQTNKNGSVLLLTNGSLLLMLNAAEPEMPDILPKMFPKRTDEQLGKQLQQKSQHLDLSQYLIRDRPLMDFAKYFINRFDDQNDSNSSNGDPGEKRPTVNLDAIVEEDKKPSKLKRLRSNLKEFKKRIVRPFTIFTACFSSKAEH</sequence>
<dbReference type="RefSeq" id="XP_009058278.1">
    <property type="nucleotide sequence ID" value="XM_009060030.1"/>
</dbReference>
<keyword evidence="3" id="KW-1185">Reference proteome</keyword>
<evidence type="ECO:0000313" key="2">
    <source>
        <dbReference type="EMBL" id="ESO91007.1"/>
    </source>
</evidence>
<dbReference type="GeneID" id="20239441"/>
<gene>
    <name evidence="2" type="ORF">LOTGIDRAFT_163523</name>
</gene>
<dbReference type="HOGENOM" id="CLU_1497916_0_0_1"/>
<dbReference type="Proteomes" id="UP000030746">
    <property type="component" value="Unassembled WGS sequence"/>
</dbReference>
<feature type="region of interest" description="Disordered" evidence="1">
    <location>
        <begin position="31"/>
        <end position="51"/>
    </location>
</feature>
<dbReference type="CTD" id="20239441"/>
<dbReference type="AlphaFoldDB" id="V4A2T7"/>
<evidence type="ECO:0000256" key="1">
    <source>
        <dbReference type="SAM" id="MobiDB-lite"/>
    </source>
</evidence>